<dbReference type="KEGG" id="aman:B6F84_09285"/>
<feature type="transmembrane region" description="Helical" evidence="5">
    <location>
        <begin position="157"/>
        <end position="176"/>
    </location>
</feature>
<reference evidence="6 7" key="1">
    <citation type="submission" date="2017-03" db="EMBL/GenBank/DDBJ databases">
        <title>Sulfur activation and transportation mechanism of thermophilic Archaea Acidianus manzaensis YN-25.</title>
        <authorList>
            <person name="Ma Y."/>
            <person name="Yang Y."/>
            <person name="Xia J."/>
        </authorList>
    </citation>
    <scope>NUCLEOTIDE SEQUENCE [LARGE SCALE GENOMIC DNA]</scope>
    <source>
        <strain evidence="6 7">YN-25</strain>
    </source>
</reference>
<proteinExistence type="predicted"/>
<dbReference type="EMBL" id="CP020477">
    <property type="protein sequence ID" value="ARM76195.1"/>
    <property type="molecule type" value="Genomic_DNA"/>
</dbReference>
<keyword evidence="7" id="KW-1185">Reference proteome</keyword>
<protein>
    <recommendedName>
        <fullName evidence="8">Cobalt ABC transporter permease</fullName>
    </recommendedName>
</protein>
<evidence type="ECO:0000313" key="6">
    <source>
        <dbReference type="EMBL" id="ARM76195.1"/>
    </source>
</evidence>
<dbReference type="RefSeq" id="WP_148691979.1">
    <property type="nucleotide sequence ID" value="NZ_CP020477.1"/>
</dbReference>
<feature type="transmembrane region" description="Helical" evidence="5">
    <location>
        <begin position="236"/>
        <end position="255"/>
    </location>
</feature>
<dbReference type="InterPro" id="IPR003339">
    <property type="entry name" value="ABC/ECF_trnsptr_transmembrane"/>
</dbReference>
<feature type="transmembrane region" description="Helical" evidence="5">
    <location>
        <begin position="188"/>
        <end position="206"/>
    </location>
</feature>
<keyword evidence="3 5" id="KW-1133">Transmembrane helix</keyword>
<accession>A0A1W6K123</accession>
<evidence type="ECO:0000256" key="5">
    <source>
        <dbReference type="SAM" id="Phobius"/>
    </source>
</evidence>
<dbReference type="GeneID" id="41591115"/>
<name>A0A1W6K123_9CREN</name>
<feature type="transmembrane region" description="Helical" evidence="5">
    <location>
        <begin position="6"/>
        <end position="24"/>
    </location>
</feature>
<dbReference type="GO" id="GO:0005886">
    <property type="term" value="C:plasma membrane"/>
    <property type="evidence" value="ECO:0007669"/>
    <property type="project" value="UniProtKB-ARBA"/>
</dbReference>
<dbReference type="Proteomes" id="UP000193404">
    <property type="component" value="Chromosome"/>
</dbReference>
<evidence type="ECO:0000256" key="2">
    <source>
        <dbReference type="ARBA" id="ARBA00022692"/>
    </source>
</evidence>
<evidence type="ECO:0000256" key="3">
    <source>
        <dbReference type="ARBA" id="ARBA00022989"/>
    </source>
</evidence>
<feature type="transmembrane region" description="Helical" evidence="5">
    <location>
        <begin position="75"/>
        <end position="94"/>
    </location>
</feature>
<sequence length="301" mass="35224">MLQYILLFAVYSLTIWLIITLGYEGLANLVEFKKQKIKINPISKILFEIAVFIFLDHLAFLFYRPYFTSSYYSIISYFSLAIFVSLLVSSFYILRDKIKYLSIYFIAYFLISFWTYSNSSFSSRGNIIYTWPNLFTQLFRYSPIITMNSFYQGFIEAITSPVLYITLLGFIFISTVNTSELIRAFSEVRIPLSITLIFAVFIKVIPQSLKQMDLSYKMQLVRGLGYNKFPILKPFYYIYAFIIVILPAFVYLVKGSRNIAIALDTRGFRAYNKRTSIVKIGFSKTDFLLILLSFFIIFLSY</sequence>
<feature type="transmembrane region" description="Helical" evidence="5">
    <location>
        <begin position="276"/>
        <end position="299"/>
    </location>
</feature>
<comment type="subcellular location">
    <subcellularLocation>
        <location evidence="1">Membrane</location>
        <topology evidence="1">Multi-pass membrane protein</topology>
    </subcellularLocation>
</comment>
<dbReference type="OrthoDB" id="43252at2157"/>
<keyword evidence="4 5" id="KW-0472">Membrane</keyword>
<evidence type="ECO:0000256" key="1">
    <source>
        <dbReference type="ARBA" id="ARBA00004141"/>
    </source>
</evidence>
<keyword evidence="2 5" id="KW-0812">Transmembrane</keyword>
<organism evidence="6 7">
    <name type="scientific">Acidianus manzaensis</name>
    <dbReference type="NCBI Taxonomy" id="282676"/>
    <lineage>
        <taxon>Archaea</taxon>
        <taxon>Thermoproteota</taxon>
        <taxon>Thermoprotei</taxon>
        <taxon>Sulfolobales</taxon>
        <taxon>Sulfolobaceae</taxon>
        <taxon>Acidianus</taxon>
    </lineage>
</organism>
<dbReference type="STRING" id="282676.B6F84_09285"/>
<dbReference type="AlphaFoldDB" id="A0A1W6K123"/>
<feature type="transmembrane region" description="Helical" evidence="5">
    <location>
        <begin position="101"/>
        <end position="117"/>
    </location>
</feature>
<dbReference type="CDD" id="cd16914">
    <property type="entry name" value="EcfT"/>
    <property type="match status" value="1"/>
</dbReference>
<feature type="transmembrane region" description="Helical" evidence="5">
    <location>
        <begin position="45"/>
        <end position="63"/>
    </location>
</feature>
<evidence type="ECO:0000313" key="7">
    <source>
        <dbReference type="Proteomes" id="UP000193404"/>
    </source>
</evidence>
<gene>
    <name evidence="6" type="ORF">B6F84_09285</name>
</gene>
<evidence type="ECO:0000256" key="4">
    <source>
        <dbReference type="ARBA" id="ARBA00023136"/>
    </source>
</evidence>
<evidence type="ECO:0008006" key="8">
    <source>
        <dbReference type="Google" id="ProtNLM"/>
    </source>
</evidence>